<evidence type="ECO:0000256" key="2">
    <source>
        <dbReference type="ARBA" id="ARBA00008814"/>
    </source>
</evidence>
<protein>
    <recommendedName>
        <fullName evidence="7">Fe/B12 periplasmic-binding domain-containing protein</fullName>
    </recommendedName>
</protein>
<dbReference type="Gene3D" id="3.40.50.1980">
    <property type="entry name" value="Nitrogenase molybdenum iron protein domain"/>
    <property type="match status" value="2"/>
</dbReference>
<feature type="domain" description="Fe/B12 periplasmic-binding" evidence="7">
    <location>
        <begin position="64"/>
        <end position="333"/>
    </location>
</feature>
<dbReference type="GO" id="GO:1901678">
    <property type="term" value="P:iron coordination entity transport"/>
    <property type="evidence" value="ECO:0007669"/>
    <property type="project" value="UniProtKB-ARBA"/>
</dbReference>
<evidence type="ECO:0000313" key="9">
    <source>
        <dbReference type="Proteomes" id="UP000250462"/>
    </source>
</evidence>
<comment type="subcellular location">
    <subcellularLocation>
        <location evidence="1">Cell envelope</location>
    </subcellularLocation>
</comment>
<comment type="caution">
    <text evidence="8">The sequence shown here is derived from an EMBL/GenBank/DDBJ whole genome shotgun (WGS) entry which is preliminary data.</text>
</comment>
<dbReference type="RefSeq" id="WP_112257367.1">
    <property type="nucleotide sequence ID" value="NZ_QMIG01000003.1"/>
</dbReference>
<dbReference type="PANTHER" id="PTHR30532:SF1">
    <property type="entry name" value="IRON(3+)-HYDROXAMATE-BINDING PROTEIN FHUD"/>
    <property type="match status" value="1"/>
</dbReference>
<evidence type="ECO:0000256" key="4">
    <source>
        <dbReference type="ARBA" id="ARBA00022729"/>
    </source>
</evidence>
<evidence type="ECO:0000256" key="3">
    <source>
        <dbReference type="ARBA" id="ARBA00022448"/>
    </source>
</evidence>
<keyword evidence="3" id="KW-0813">Transport</keyword>
<dbReference type="Proteomes" id="UP000250462">
    <property type="component" value="Unassembled WGS sequence"/>
</dbReference>
<evidence type="ECO:0000256" key="6">
    <source>
        <dbReference type="SAM" id="SignalP"/>
    </source>
</evidence>
<dbReference type="InterPro" id="IPR002491">
    <property type="entry name" value="ABC_transptr_periplasmic_BD"/>
</dbReference>
<feature type="chain" id="PRO_5038676913" description="Fe/B12 periplasmic-binding domain-containing protein" evidence="6">
    <location>
        <begin position="16"/>
        <end position="337"/>
    </location>
</feature>
<dbReference type="Pfam" id="PF01497">
    <property type="entry name" value="Peripla_BP_2"/>
    <property type="match status" value="1"/>
</dbReference>
<organism evidence="8 9">
    <name type="scientific">Phytoactinopolyspora halophila</name>
    <dbReference type="NCBI Taxonomy" id="1981511"/>
    <lineage>
        <taxon>Bacteria</taxon>
        <taxon>Bacillati</taxon>
        <taxon>Actinomycetota</taxon>
        <taxon>Actinomycetes</taxon>
        <taxon>Jiangellales</taxon>
        <taxon>Jiangellaceae</taxon>
        <taxon>Phytoactinopolyspora</taxon>
    </lineage>
</organism>
<dbReference type="PANTHER" id="PTHR30532">
    <property type="entry name" value="IRON III DICITRATE-BINDING PERIPLASMIC PROTEIN"/>
    <property type="match status" value="1"/>
</dbReference>
<dbReference type="CDD" id="cd01146">
    <property type="entry name" value="FhuD"/>
    <property type="match status" value="1"/>
</dbReference>
<dbReference type="SUPFAM" id="SSF53807">
    <property type="entry name" value="Helical backbone' metal receptor"/>
    <property type="match status" value="1"/>
</dbReference>
<sequence>MMIRPSITTVRPAVAAISAGLLLVACSGSDDGTSDATDADAPDAGDRTIEHELGETEVPGDPERVVALDPYASLPTALEAGATVVGTSYQPFGEPFPEYVDAELAGEAEDVGWFTDLNVERIAALEPDVIVGLVSFIEPYEEDLSEIAPTIALPLDDMVWKDTLETVGRAIGRSDEVADRLQEYEHEASELEEELADAGVASEPVSLLNIRALDDLRVYTRSCAAAVLTDVGLEMHLSDETEDGDNAVRLSIERLTDADAAHLFYFVGSTGTNPDDAEATHDQVSNHPLWTEMDAVRSGNAYAVDTGWWFNCGSVPAAERILDDTGSALLDGTVPES</sequence>
<evidence type="ECO:0000259" key="7">
    <source>
        <dbReference type="PROSITE" id="PS50983"/>
    </source>
</evidence>
<feature type="coiled-coil region" evidence="5">
    <location>
        <begin position="174"/>
        <end position="201"/>
    </location>
</feature>
<dbReference type="PROSITE" id="PS50983">
    <property type="entry name" value="FE_B12_PBP"/>
    <property type="match status" value="1"/>
</dbReference>
<evidence type="ECO:0000256" key="5">
    <source>
        <dbReference type="SAM" id="Coils"/>
    </source>
</evidence>
<proteinExistence type="inferred from homology"/>
<evidence type="ECO:0000256" key="1">
    <source>
        <dbReference type="ARBA" id="ARBA00004196"/>
    </source>
</evidence>
<name>A0A329R0M5_9ACTN</name>
<dbReference type="EMBL" id="QMIG01000003">
    <property type="protein sequence ID" value="RAW17549.1"/>
    <property type="molecule type" value="Genomic_DNA"/>
</dbReference>
<accession>A0A329R0M5</accession>
<comment type="similarity">
    <text evidence="2">Belongs to the bacterial solute-binding protein 8 family.</text>
</comment>
<keyword evidence="9" id="KW-1185">Reference proteome</keyword>
<feature type="signal peptide" evidence="6">
    <location>
        <begin position="1"/>
        <end position="15"/>
    </location>
</feature>
<dbReference type="OrthoDB" id="9793175at2"/>
<reference evidence="8 9" key="1">
    <citation type="submission" date="2018-06" db="EMBL/GenBank/DDBJ databases">
        <title>Phytoactinopolyspora halophila sp. nov., a novel halophilic actinomycete isolated from a saline soil in China.</title>
        <authorList>
            <person name="Tang S.-K."/>
        </authorList>
    </citation>
    <scope>NUCLEOTIDE SEQUENCE [LARGE SCALE GENOMIC DNA]</scope>
    <source>
        <strain evidence="8 9">YIM 96934</strain>
    </source>
</reference>
<dbReference type="GO" id="GO:0030288">
    <property type="term" value="C:outer membrane-bounded periplasmic space"/>
    <property type="evidence" value="ECO:0007669"/>
    <property type="project" value="TreeGrafter"/>
</dbReference>
<dbReference type="AlphaFoldDB" id="A0A329R0M5"/>
<gene>
    <name evidence="8" type="ORF">DPM12_06035</name>
</gene>
<dbReference type="PROSITE" id="PS51257">
    <property type="entry name" value="PROKAR_LIPOPROTEIN"/>
    <property type="match status" value="1"/>
</dbReference>
<evidence type="ECO:0000313" key="8">
    <source>
        <dbReference type="EMBL" id="RAW17549.1"/>
    </source>
</evidence>
<keyword evidence="5" id="KW-0175">Coiled coil</keyword>
<keyword evidence="4 6" id="KW-0732">Signal</keyword>
<dbReference type="InterPro" id="IPR051313">
    <property type="entry name" value="Bact_iron-sidero_bind"/>
</dbReference>